<dbReference type="AlphaFoldDB" id="A0A6C0KHB6"/>
<evidence type="ECO:0000259" key="1">
    <source>
        <dbReference type="PROSITE" id="PS50800"/>
    </source>
</evidence>
<proteinExistence type="predicted"/>
<dbReference type="PROSITE" id="PS50096">
    <property type="entry name" value="IQ"/>
    <property type="match status" value="1"/>
</dbReference>
<dbReference type="EMBL" id="MN740877">
    <property type="protein sequence ID" value="QHU16177.1"/>
    <property type="molecule type" value="Genomic_DNA"/>
</dbReference>
<evidence type="ECO:0000313" key="2">
    <source>
        <dbReference type="EMBL" id="QHU16177.1"/>
    </source>
</evidence>
<dbReference type="InterPro" id="IPR003034">
    <property type="entry name" value="SAP_dom"/>
</dbReference>
<dbReference type="Pfam" id="PF02037">
    <property type="entry name" value="SAP"/>
    <property type="match status" value="1"/>
</dbReference>
<organism evidence="2">
    <name type="scientific">viral metagenome</name>
    <dbReference type="NCBI Taxonomy" id="1070528"/>
    <lineage>
        <taxon>unclassified sequences</taxon>
        <taxon>metagenomes</taxon>
        <taxon>organismal metagenomes</taxon>
    </lineage>
</organism>
<name>A0A6C0KHB6_9ZZZZ</name>
<accession>A0A6C0KHB6</accession>
<feature type="domain" description="SAP" evidence="1">
    <location>
        <begin position="26"/>
        <end position="60"/>
    </location>
</feature>
<reference evidence="2" key="1">
    <citation type="journal article" date="2020" name="Nature">
        <title>Giant virus diversity and host interactions through global metagenomics.</title>
        <authorList>
            <person name="Schulz F."/>
            <person name="Roux S."/>
            <person name="Paez-Espino D."/>
            <person name="Jungbluth S."/>
            <person name="Walsh D.A."/>
            <person name="Denef V.J."/>
            <person name="McMahon K.D."/>
            <person name="Konstantinidis K.T."/>
            <person name="Eloe-Fadrosh E.A."/>
            <person name="Kyrpides N.C."/>
            <person name="Woyke T."/>
        </authorList>
    </citation>
    <scope>NUCLEOTIDE SEQUENCE</scope>
    <source>
        <strain evidence="2">GVMAG-S-3300011013-78</strain>
    </source>
</reference>
<dbReference type="InterPro" id="IPR000048">
    <property type="entry name" value="IQ_motif_EF-hand-BS"/>
</dbReference>
<dbReference type="Pfam" id="PF00612">
    <property type="entry name" value="IQ"/>
    <property type="match status" value="1"/>
</dbReference>
<sequence>MNTYKIKDIKEDLVIPTIDNYKKCMNNNYTLLNLKSICRVYKLKVSGTKQVLKDRINQYLSLSNYAIIIQKNYRGYLQRRFIKSRGPGIYNRNLCVNKTDFLTLDDLDKIPFYQFYSFKGTDQYIYGFDICSLYNLIKKHNFQNNEMPLNPYNRQELSNNIVNEIRECINLEKIYKHNLTLQLEILPLNNEEKVRFKCFSLFQKIDELGNYTDTSWFLSLNRFQLIRFYRELIDIWNHRASLTNEIKRKIYTLHGSPFSYYQLNHYQNILDLKYYILGILENFIIHGEDDSYRSLAACYILAALTLVNNRTAEALPWLYESVSVQ</sequence>
<protein>
    <recommendedName>
        <fullName evidence="1">SAP domain-containing protein</fullName>
    </recommendedName>
</protein>
<dbReference type="PROSITE" id="PS50800">
    <property type="entry name" value="SAP"/>
    <property type="match status" value="1"/>
</dbReference>